<sequence>MYLVTPVEEDQMIAASARCRRRPHWEAFSCPIASLCFRSEQVNMKYTLGAALILQSTIALGDLLPVQLRAPTTEHFRDIVRNDTYDFGCRPIAHPTEDGNFTLHALLTEDQIEHLTKEYASVDEITIHRQMVKRAAAAPIGTGDRFAAGTISPVGLGTQASGATISSMMNVNEINSAFNALVKNYGMGSVTLPYKTVGGATSYAGFVGAGTDKSAYRLYLSAGVHARERGGPDQLIYWISDLLAANKAGTGLTYGKKTYTNAQVKSVLAAGIVFFPLVNPDGVKYDQSSGSLWRKNRNTQSGTSGSSIGVDLNRNFDFLWNFRKYFAASEAPASTSPSSETFYGTAAASEAETKNHVSIYDSFPKIRWFMDIHSAAGDLLYSWGDDDSQTTTSTMNFLNAAYDGKRGVTGDTAYKEYIPAADNTNIKNVAAKTVAAMKAVGGRSYVAIPAVGLYATSGASDDYAFSRYWAKPGANKVYGYTMEFGYSTNFYPTLSEFNQNILDTNAGFMDWALGAISVGLN</sequence>
<protein>
    <submittedName>
        <fullName evidence="1">Uncharacterized protein</fullName>
    </submittedName>
</protein>
<evidence type="ECO:0000313" key="2">
    <source>
        <dbReference type="Proteomes" id="UP001153331"/>
    </source>
</evidence>
<name>A0ACC2I207_9PLEO</name>
<keyword evidence="2" id="KW-1185">Reference proteome</keyword>
<evidence type="ECO:0000313" key="1">
    <source>
        <dbReference type="EMBL" id="KAJ8108781.1"/>
    </source>
</evidence>
<comment type="caution">
    <text evidence="1">The sequence shown here is derived from an EMBL/GenBank/DDBJ whole genome shotgun (WGS) entry which is preliminary data.</text>
</comment>
<gene>
    <name evidence="1" type="ORF">OPT61_g7932</name>
</gene>
<dbReference type="EMBL" id="JAPHNI010000699">
    <property type="protein sequence ID" value="KAJ8108781.1"/>
    <property type="molecule type" value="Genomic_DNA"/>
</dbReference>
<reference evidence="1" key="1">
    <citation type="submission" date="2022-11" db="EMBL/GenBank/DDBJ databases">
        <title>Genome Sequence of Boeremia exigua.</title>
        <authorList>
            <person name="Buettner E."/>
        </authorList>
    </citation>
    <scope>NUCLEOTIDE SEQUENCE</scope>
    <source>
        <strain evidence="1">CU02</strain>
    </source>
</reference>
<organism evidence="1 2">
    <name type="scientific">Boeremia exigua</name>
    <dbReference type="NCBI Taxonomy" id="749465"/>
    <lineage>
        <taxon>Eukaryota</taxon>
        <taxon>Fungi</taxon>
        <taxon>Dikarya</taxon>
        <taxon>Ascomycota</taxon>
        <taxon>Pezizomycotina</taxon>
        <taxon>Dothideomycetes</taxon>
        <taxon>Pleosporomycetidae</taxon>
        <taxon>Pleosporales</taxon>
        <taxon>Pleosporineae</taxon>
        <taxon>Didymellaceae</taxon>
        <taxon>Boeremia</taxon>
    </lineage>
</organism>
<accession>A0ACC2I207</accession>
<proteinExistence type="predicted"/>
<dbReference type="Proteomes" id="UP001153331">
    <property type="component" value="Unassembled WGS sequence"/>
</dbReference>